<dbReference type="InterPro" id="IPR029278">
    <property type="entry name" value="Imm26"/>
</dbReference>
<dbReference type="Pfam" id="PF15428">
    <property type="entry name" value="Imm26"/>
    <property type="match status" value="1"/>
</dbReference>
<gene>
    <name evidence="1" type="ordered locus">PP_5582</name>
</gene>
<evidence type="ECO:0000313" key="1">
    <source>
        <dbReference type="EMBL" id="AMM02914.1"/>
    </source>
</evidence>
<protein>
    <recommendedName>
        <fullName evidence="3">Phosphotriesterase</fullName>
    </recommendedName>
</protein>
<dbReference type="KEGG" id="ppu:PP_5582"/>
<reference evidence="1 2" key="2">
    <citation type="journal article" date="2016" name="Environ. Microbiol.">
        <title>The revisited genome of Pseudomonas putida KT2440 enlightens its value as a robust metabolic chassis.</title>
        <authorList>
            <person name="Belda E."/>
            <person name="van Heck R.G."/>
            <person name="Lopez-Sanchez M.J."/>
            <person name="Cruveiller S."/>
            <person name="Barbe V."/>
            <person name="Fraser C."/>
            <person name="Klenk H.P."/>
            <person name="Petersen J."/>
            <person name="Morgat A."/>
            <person name="Nikel P.I."/>
            <person name="Vallenet D."/>
            <person name="Rouy Z."/>
            <person name="Sekowska A."/>
            <person name="Martins Dos Santos V.A."/>
            <person name="de Lorenzo V."/>
            <person name="Danchin A."/>
            <person name="Medigue C."/>
        </authorList>
    </citation>
    <scope>NUCLEOTIDE SEQUENCE [LARGE SCALE GENOMIC DNA]</scope>
    <source>
        <strain evidence="2">ATCC 47054 / DSM 6125 / CFBP 8728 / NCIMB 11950 / KT2440</strain>
    </source>
</reference>
<dbReference type="RefSeq" id="WP_049586299.1">
    <property type="nucleotide sequence ID" value="NC_002947.4"/>
</dbReference>
<keyword evidence="2" id="KW-1185">Reference proteome</keyword>
<dbReference type="GeneID" id="83680286"/>
<proteinExistence type="predicted"/>
<evidence type="ECO:0008006" key="3">
    <source>
        <dbReference type="Google" id="ProtNLM"/>
    </source>
</evidence>
<accession>A0A140FWD1</accession>
<name>A0A140FWD1_PSEPK</name>
<dbReference type="OrthoDB" id="2218484at2"/>
<organism evidence="1 2">
    <name type="scientific">Pseudomonas putida (strain ATCC 47054 / DSM 6125 / CFBP 8728 / NCIMB 11950 / KT2440)</name>
    <dbReference type="NCBI Taxonomy" id="160488"/>
    <lineage>
        <taxon>Bacteria</taxon>
        <taxon>Pseudomonadati</taxon>
        <taxon>Pseudomonadota</taxon>
        <taxon>Gammaproteobacteria</taxon>
        <taxon>Pseudomonadales</taxon>
        <taxon>Pseudomonadaceae</taxon>
        <taxon>Pseudomonas</taxon>
    </lineage>
</organism>
<evidence type="ECO:0000313" key="2">
    <source>
        <dbReference type="Proteomes" id="UP000000556"/>
    </source>
</evidence>
<dbReference type="EMBL" id="AE015451">
    <property type="protein sequence ID" value="AMM02914.1"/>
    <property type="molecule type" value="Genomic_DNA"/>
</dbReference>
<reference evidence="1 2" key="1">
    <citation type="journal article" date="2002" name="Environ. Microbiol.">
        <title>Complete genome sequence and comparative analysis of the metabolically versatile Pseudomonas putida KT2440.</title>
        <authorList>
            <person name="Nelson K.E."/>
            <person name="Weinel C."/>
            <person name="Paulsen I.T."/>
            <person name="Dodson R.J."/>
            <person name="Hilbert H."/>
            <person name="Martins dos Santos V.A."/>
            <person name="Fouts D.E."/>
            <person name="Gill S.R."/>
            <person name="Pop M."/>
            <person name="Holmes M."/>
            <person name="Brinkac L."/>
            <person name="Beanan M."/>
            <person name="DeBoy R.T."/>
            <person name="Daugherty S."/>
            <person name="Kolonay J."/>
            <person name="Madupu R."/>
            <person name="Nelson W."/>
            <person name="White O."/>
            <person name="Peterson J."/>
            <person name="Khouri H."/>
            <person name="Hance I."/>
            <person name="Chris Lee P."/>
            <person name="Holtzapple E."/>
            <person name="Scanlan D."/>
            <person name="Tran K."/>
            <person name="Moazzez A."/>
            <person name="Utterback T."/>
            <person name="Rizzo M."/>
            <person name="Lee K."/>
            <person name="Kosack D."/>
            <person name="Moestl D."/>
            <person name="Wedler H."/>
            <person name="Lauber J."/>
            <person name="Stjepandic D."/>
            <person name="Hoheisel J."/>
            <person name="Straetz M."/>
            <person name="Heim S."/>
            <person name="Kiewitz C."/>
            <person name="Eisen J.A."/>
            <person name="Timmis K.N."/>
            <person name="Dusterhoft A."/>
            <person name="Tummler B."/>
            <person name="Fraser C.M."/>
        </authorList>
    </citation>
    <scope>NUCLEOTIDE SEQUENCE [LARGE SCALE GENOMIC DNA]</scope>
    <source>
        <strain evidence="2">ATCC 47054 / DSM 6125 / CFBP 8728 / NCIMB 11950 / KT2440</strain>
    </source>
</reference>
<dbReference type="Proteomes" id="UP000000556">
    <property type="component" value="Chromosome"/>
</dbReference>
<dbReference type="AlphaFoldDB" id="A0A140FWD1"/>
<dbReference type="BioCyc" id="PPUT160488:G1G01-3324-MONOMER"/>
<sequence>MTSLKVYEWEEIIKTSYKKIKSGDIFCFALGSKKYGVGRIMTPNSLGHVVEIFDKVLTVPVVDFVSFERLGDPVILDSYSLFDRKAEGDWRIVAYESDYRPSNQESVRYVYGVADNVRLVDIFDNETSLTGSKRDYPSYSPMGDKDVKEMFRYFG</sequence>